<dbReference type="InterPro" id="IPR001789">
    <property type="entry name" value="Sig_transdc_resp-reg_receiver"/>
</dbReference>
<feature type="domain" description="Response regulatory" evidence="9">
    <location>
        <begin position="13"/>
        <end position="124"/>
    </location>
</feature>
<keyword evidence="12" id="KW-1185">Reference proteome</keyword>
<dbReference type="Gene3D" id="3.40.50.2300">
    <property type="match status" value="1"/>
</dbReference>
<dbReference type="PROSITE" id="PS50110">
    <property type="entry name" value="RESPONSE_REGULATORY"/>
    <property type="match status" value="1"/>
</dbReference>
<dbReference type="InterPro" id="IPR039420">
    <property type="entry name" value="WalR-like"/>
</dbReference>
<evidence type="ECO:0000256" key="3">
    <source>
        <dbReference type="ARBA" id="ARBA00023012"/>
    </source>
</evidence>
<keyword evidence="3" id="KW-0902">Two-component regulatory system</keyword>
<keyword evidence="5 8" id="KW-0238">DNA-binding</keyword>
<keyword evidence="2 7" id="KW-0597">Phosphoprotein</keyword>
<dbReference type="Gene3D" id="1.10.10.10">
    <property type="entry name" value="Winged helix-like DNA-binding domain superfamily/Winged helix DNA-binding domain"/>
    <property type="match status" value="1"/>
</dbReference>
<dbReference type="EMBL" id="PGLV01000001">
    <property type="protein sequence ID" value="POZ56337.1"/>
    <property type="molecule type" value="Genomic_DNA"/>
</dbReference>
<proteinExistence type="predicted"/>
<dbReference type="PANTHER" id="PTHR48111">
    <property type="entry name" value="REGULATOR OF RPOS"/>
    <property type="match status" value="1"/>
</dbReference>
<comment type="caution">
    <text evidence="11">The sequence shown here is derived from an EMBL/GenBank/DDBJ whole genome shotgun (WGS) entry which is preliminary data.</text>
</comment>
<evidence type="ECO:0000256" key="1">
    <source>
        <dbReference type="ARBA" id="ARBA00004496"/>
    </source>
</evidence>
<dbReference type="PROSITE" id="PS51755">
    <property type="entry name" value="OMPR_PHOB"/>
    <property type="match status" value="1"/>
</dbReference>
<feature type="domain" description="OmpR/PhoB-type" evidence="10">
    <location>
        <begin position="129"/>
        <end position="227"/>
    </location>
</feature>
<dbReference type="SMART" id="SM00862">
    <property type="entry name" value="Trans_reg_C"/>
    <property type="match status" value="1"/>
</dbReference>
<accession>A0A2S5D013</accession>
<keyword evidence="6" id="KW-0804">Transcription</keyword>
<dbReference type="InterPro" id="IPR016032">
    <property type="entry name" value="Sig_transdc_resp-reg_C-effctor"/>
</dbReference>
<feature type="DNA-binding region" description="OmpR/PhoB-type" evidence="8">
    <location>
        <begin position="129"/>
        <end position="227"/>
    </location>
</feature>
<dbReference type="InterPro" id="IPR011006">
    <property type="entry name" value="CheY-like_superfamily"/>
</dbReference>
<evidence type="ECO:0000256" key="5">
    <source>
        <dbReference type="ARBA" id="ARBA00023125"/>
    </source>
</evidence>
<dbReference type="Pfam" id="PF00072">
    <property type="entry name" value="Response_reg"/>
    <property type="match status" value="1"/>
</dbReference>
<sequence>MKNSEEGTRILFTILLVEDDKMIGSLLENILQEEGYNVIWLENGASIYTVIKQVDIVIMDIMLPGEDGYQISMRINQLGHNIPIIFLTARSDIESKLRGLEIGEDYMVKPFDPRELLMRIKNKLVAFYGIHKQIQHLSVDVTHMRVLNKQHQKEVELTAIERKIFFYLYENADYILSKEQFMEYLWPLEDRNLNLINVYIKKLRSKIDDRDGVIIQNVYGEGYRMNTHMKQ</sequence>
<evidence type="ECO:0000256" key="2">
    <source>
        <dbReference type="ARBA" id="ARBA00022553"/>
    </source>
</evidence>
<gene>
    <name evidence="11" type="primary">copR</name>
    <name evidence="11" type="ORF">LYSIN_01120</name>
</gene>
<comment type="subcellular location">
    <subcellularLocation>
        <location evidence="1">Cytoplasm</location>
    </subcellularLocation>
</comment>
<evidence type="ECO:0000256" key="8">
    <source>
        <dbReference type="PROSITE-ProRule" id="PRU01091"/>
    </source>
</evidence>
<dbReference type="GO" id="GO:0000156">
    <property type="term" value="F:phosphorelay response regulator activity"/>
    <property type="evidence" value="ECO:0007669"/>
    <property type="project" value="TreeGrafter"/>
</dbReference>
<evidence type="ECO:0000313" key="11">
    <source>
        <dbReference type="EMBL" id="POZ56337.1"/>
    </source>
</evidence>
<organism evidence="11 12">
    <name type="scientific">Lysinibacillus sphaericus</name>
    <name type="common">Bacillus sphaericus</name>
    <dbReference type="NCBI Taxonomy" id="1421"/>
    <lineage>
        <taxon>Bacteria</taxon>
        <taxon>Bacillati</taxon>
        <taxon>Bacillota</taxon>
        <taxon>Bacilli</taxon>
        <taxon>Bacillales</taxon>
        <taxon>Bacillaceae</taxon>
        <taxon>Lysinibacillus</taxon>
    </lineage>
</organism>
<protein>
    <submittedName>
        <fullName evidence="11">Transcriptional activator protein CopR</fullName>
    </submittedName>
</protein>
<dbReference type="GO" id="GO:0005829">
    <property type="term" value="C:cytosol"/>
    <property type="evidence" value="ECO:0007669"/>
    <property type="project" value="TreeGrafter"/>
</dbReference>
<dbReference type="SUPFAM" id="SSF52172">
    <property type="entry name" value="CheY-like"/>
    <property type="match status" value="1"/>
</dbReference>
<evidence type="ECO:0000256" key="4">
    <source>
        <dbReference type="ARBA" id="ARBA00023015"/>
    </source>
</evidence>
<dbReference type="SUPFAM" id="SSF46894">
    <property type="entry name" value="C-terminal effector domain of the bipartite response regulators"/>
    <property type="match status" value="1"/>
</dbReference>
<keyword evidence="4" id="KW-0805">Transcription regulation</keyword>
<dbReference type="PANTHER" id="PTHR48111:SF70">
    <property type="entry name" value="TWO-COMPONENT RESPONSE REGULATOR YBDJ"/>
    <property type="match status" value="1"/>
</dbReference>
<dbReference type="SMART" id="SM00448">
    <property type="entry name" value="REC"/>
    <property type="match status" value="1"/>
</dbReference>
<dbReference type="GO" id="GO:0032993">
    <property type="term" value="C:protein-DNA complex"/>
    <property type="evidence" value="ECO:0007669"/>
    <property type="project" value="TreeGrafter"/>
</dbReference>
<evidence type="ECO:0000256" key="6">
    <source>
        <dbReference type="ARBA" id="ARBA00023163"/>
    </source>
</evidence>
<evidence type="ECO:0000259" key="10">
    <source>
        <dbReference type="PROSITE" id="PS51755"/>
    </source>
</evidence>
<dbReference type="AlphaFoldDB" id="A0A2S5D013"/>
<name>A0A2S5D013_LYSSH</name>
<dbReference type="GO" id="GO:0000976">
    <property type="term" value="F:transcription cis-regulatory region binding"/>
    <property type="evidence" value="ECO:0007669"/>
    <property type="project" value="TreeGrafter"/>
</dbReference>
<dbReference type="CDD" id="cd17574">
    <property type="entry name" value="REC_OmpR"/>
    <property type="match status" value="1"/>
</dbReference>
<evidence type="ECO:0000256" key="7">
    <source>
        <dbReference type="PROSITE-ProRule" id="PRU00169"/>
    </source>
</evidence>
<dbReference type="CDD" id="cd00383">
    <property type="entry name" value="trans_reg_C"/>
    <property type="match status" value="1"/>
</dbReference>
<reference evidence="11 12" key="1">
    <citation type="submission" date="2017-11" db="EMBL/GenBank/DDBJ databases">
        <title>Genome sequence of Lysinibacillus sphaericus, a lignin-degrading bacteria isolated from municipal solid waste soil.</title>
        <authorList>
            <person name="Persinoti G.F."/>
            <person name="Paixao D.A."/>
            <person name="Bugg T.D."/>
            <person name="Squina F.M."/>
        </authorList>
    </citation>
    <scope>NUCLEOTIDE SEQUENCE [LARGE SCALE GENOMIC DNA]</scope>
    <source>
        <strain evidence="11 12">A1</strain>
    </source>
</reference>
<dbReference type="InterPro" id="IPR001867">
    <property type="entry name" value="OmpR/PhoB-type_DNA-bd"/>
</dbReference>
<evidence type="ECO:0000259" key="9">
    <source>
        <dbReference type="PROSITE" id="PS50110"/>
    </source>
</evidence>
<dbReference type="InterPro" id="IPR036388">
    <property type="entry name" value="WH-like_DNA-bd_sf"/>
</dbReference>
<evidence type="ECO:0000313" key="12">
    <source>
        <dbReference type="Proteomes" id="UP000237319"/>
    </source>
</evidence>
<dbReference type="Proteomes" id="UP000237319">
    <property type="component" value="Unassembled WGS sequence"/>
</dbReference>
<dbReference type="GO" id="GO:0006355">
    <property type="term" value="P:regulation of DNA-templated transcription"/>
    <property type="evidence" value="ECO:0007669"/>
    <property type="project" value="InterPro"/>
</dbReference>
<feature type="modified residue" description="4-aspartylphosphate" evidence="7">
    <location>
        <position position="60"/>
    </location>
</feature>
<dbReference type="Pfam" id="PF00486">
    <property type="entry name" value="Trans_reg_C"/>
    <property type="match status" value="1"/>
</dbReference>
<dbReference type="RefSeq" id="WP_308457615.1">
    <property type="nucleotide sequence ID" value="NZ_PGLV01000001.1"/>
</dbReference>
<dbReference type="Gene3D" id="6.10.250.690">
    <property type="match status" value="1"/>
</dbReference>